<evidence type="ECO:0000256" key="1">
    <source>
        <dbReference type="SAM" id="Phobius"/>
    </source>
</evidence>
<accession>A0A2T2YMD0</accession>
<name>A0A2T2YMD0_9BACT</name>
<dbReference type="OrthoDB" id="883901at2"/>
<organism evidence="2 3">
    <name type="scientific">Adhaeribacter arboris</name>
    <dbReference type="NCBI Taxonomy" id="2072846"/>
    <lineage>
        <taxon>Bacteria</taxon>
        <taxon>Pseudomonadati</taxon>
        <taxon>Bacteroidota</taxon>
        <taxon>Cytophagia</taxon>
        <taxon>Cytophagales</taxon>
        <taxon>Hymenobacteraceae</taxon>
        <taxon>Adhaeribacter</taxon>
    </lineage>
</organism>
<keyword evidence="1" id="KW-0812">Transmembrane</keyword>
<keyword evidence="1" id="KW-0472">Membrane</keyword>
<evidence type="ECO:0000313" key="3">
    <source>
        <dbReference type="Proteomes" id="UP000240357"/>
    </source>
</evidence>
<comment type="caution">
    <text evidence="2">The sequence shown here is derived from an EMBL/GenBank/DDBJ whole genome shotgun (WGS) entry which is preliminary data.</text>
</comment>
<keyword evidence="1" id="KW-1133">Transmembrane helix</keyword>
<dbReference type="Proteomes" id="UP000240357">
    <property type="component" value="Unassembled WGS sequence"/>
</dbReference>
<dbReference type="EMBL" id="PYFT01000001">
    <property type="protein sequence ID" value="PSR56647.1"/>
    <property type="molecule type" value="Genomic_DNA"/>
</dbReference>
<gene>
    <name evidence="2" type="ORF">AHMF7605_25705</name>
</gene>
<protein>
    <submittedName>
        <fullName evidence="2">Uncharacterized protein</fullName>
    </submittedName>
</protein>
<dbReference type="RefSeq" id="WP_106932823.1">
    <property type="nucleotide sequence ID" value="NZ_PYFT01000001.1"/>
</dbReference>
<evidence type="ECO:0000313" key="2">
    <source>
        <dbReference type="EMBL" id="PSR56647.1"/>
    </source>
</evidence>
<keyword evidence="3" id="KW-1185">Reference proteome</keyword>
<feature type="transmembrane region" description="Helical" evidence="1">
    <location>
        <begin position="250"/>
        <end position="273"/>
    </location>
</feature>
<reference evidence="2 3" key="1">
    <citation type="submission" date="2018-03" db="EMBL/GenBank/DDBJ databases">
        <title>Adhaeribacter sp. HMF7605 Genome sequencing and assembly.</title>
        <authorList>
            <person name="Kang H."/>
            <person name="Kang J."/>
            <person name="Cha I."/>
            <person name="Kim H."/>
            <person name="Joh K."/>
        </authorList>
    </citation>
    <scope>NUCLEOTIDE SEQUENCE [LARGE SCALE GENOMIC DNA]</scope>
    <source>
        <strain evidence="2 3">HMF7605</strain>
    </source>
</reference>
<feature type="transmembrane region" description="Helical" evidence="1">
    <location>
        <begin position="223"/>
        <end position="244"/>
    </location>
</feature>
<proteinExistence type="predicted"/>
<dbReference type="AlphaFoldDB" id="A0A2T2YMD0"/>
<sequence>MVSLDALSTYWIPLRANLLTNFFINFLNDIQGLSAPTLNPSDTDNVVCNLLLYVRQNDVTSATALYHRLITRQFRPESEWIHNDYLLFALVCTASKFQLDNNWIRQVLLCRPSLDESQRLTNKTFENLLAGNYNAREDYHQISVVFQIVTQQIQFDETRLNKMFAYLWRNPFPYFESDFLNIVSLRAIRAAFEAKGLLNPEQRFITEQFASRFIARVRLITKIITYTIFALTIGGLAFSAAFFAENIWVKAVLAALSALGLGASFFADIRIWLASRIEKMLKSFWGYK</sequence>